<sequence>MKRYFATLALSLFALAVGFAQKKAQRVVTTDVDNFWVAYDSMRTTQDSVKQLHYLQTLYLDKGTPGLKAMREVRNYKPEEWVNAIRKYPKFWNSLRPRTQLAKSGADGLEPHLKKLQQLYPPLKPATIYFAIGVFRTSGTYKDSLVLVGAELVTGNASVDVSELPQNLQTFLRQYYSTNPFQNMIPLNVHEYVHTQQKCLGNMLLGTALMEGACDFMTELVTGKTMPLPYMEYGPAHLPELKEKFKAEMFETWDGNWFYNRNDPHPDLGYFMGYAICKAYYAQAKNKQQAIKEIIELQYDDDAAVEAFLTQSKFYQEPINKAQLRKAYAAQKPVITRIIPFAGADSVLDATVKEIRLEFSSQMLRFQAADYGSGGEASFPVVGRVGFSPDMKSYGYKVDLKPGRSYSFKISGFRATDGKPLDSYEIRFRTKP</sequence>
<keyword evidence="1" id="KW-0732">Signal</keyword>
<proteinExistence type="predicted"/>
<accession>A0ABR6VMR4</accession>
<organism evidence="2 3">
    <name type="scientific">Rufibacter sediminis</name>
    <dbReference type="NCBI Taxonomy" id="2762756"/>
    <lineage>
        <taxon>Bacteria</taxon>
        <taxon>Pseudomonadati</taxon>
        <taxon>Bacteroidota</taxon>
        <taxon>Cytophagia</taxon>
        <taxon>Cytophagales</taxon>
        <taxon>Hymenobacteraceae</taxon>
        <taxon>Rufibacter</taxon>
    </lineage>
</organism>
<gene>
    <name evidence="2" type="ORF">H7U12_02195</name>
</gene>
<dbReference type="Proteomes" id="UP000659698">
    <property type="component" value="Unassembled WGS sequence"/>
</dbReference>
<protein>
    <recommendedName>
        <fullName evidence="4">DUF2268 domain-containing protein</fullName>
    </recommendedName>
</protein>
<evidence type="ECO:0000256" key="1">
    <source>
        <dbReference type="SAM" id="SignalP"/>
    </source>
</evidence>
<name>A0ABR6VMR4_9BACT</name>
<reference evidence="2 3" key="1">
    <citation type="journal article" date="2019" name="Int. J. Syst. Evol. Microbiol.">
        <title>Rufibacter sediminis sp. nov., isolated from freshwater lake sediment.</title>
        <authorList>
            <person name="Qu J.H."/>
            <person name="Zhang L.J."/>
            <person name="Fu Y.H."/>
            <person name="Li H.F."/>
        </authorList>
    </citation>
    <scope>NUCLEOTIDE SEQUENCE [LARGE SCALE GENOMIC DNA]</scope>
    <source>
        <strain evidence="2 3">H-1</strain>
    </source>
</reference>
<evidence type="ECO:0008006" key="4">
    <source>
        <dbReference type="Google" id="ProtNLM"/>
    </source>
</evidence>
<feature type="chain" id="PRO_5046814354" description="DUF2268 domain-containing protein" evidence="1">
    <location>
        <begin position="23"/>
        <end position="432"/>
    </location>
</feature>
<dbReference type="RefSeq" id="WP_186632176.1">
    <property type="nucleotide sequence ID" value="NZ_JACOAF010000004.1"/>
</dbReference>
<feature type="signal peptide" evidence="1">
    <location>
        <begin position="1"/>
        <end position="22"/>
    </location>
</feature>
<evidence type="ECO:0000313" key="2">
    <source>
        <dbReference type="EMBL" id="MBC3538473.1"/>
    </source>
</evidence>
<keyword evidence="3" id="KW-1185">Reference proteome</keyword>
<comment type="caution">
    <text evidence="2">The sequence shown here is derived from an EMBL/GenBank/DDBJ whole genome shotgun (WGS) entry which is preliminary data.</text>
</comment>
<dbReference type="EMBL" id="JACOAF010000004">
    <property type="protein sequence ID" value="MBC3538473.1"/>
    <property type="molecule type" value="Genomic_DNA"/>
</dbReference>
<evidence type="ECO:0000313" key="3">
    <source>
        <dbReference type="Proteomes" id="UP000659698"/>
    </source>
</evidence>